<keyword evidence="9 12" id="KW-0472">Membrane</keyword>
<evidence type="ECO:0000256" key="3">
    <source>
        <dbReference type="ARBA" id="ARBA00011276"/>
    </source>
</evidence>
<comment type="caution">
    <text evidence="15">The sequence shown here is derived from an EMBL/GenBank/DDBJ whole genome shotgun (WGS) entry which is preliminary data.</text>
</comment>
<evidence type="ECO:0000259" key="14">
    <source>
        <dbReference type="Pfam" id="PF25293"/>
    </source>
</evidence>
<sequence length="1044" mass="111792">MPYPCFRRISIFVSFMYLSFLFLIPSVYALYEEDAGKFDWHKSLLGPVCHARFEGNFLLLASSYGAVAVASASNSDGSLLWRQVIPLAAPVALPVRDGGTMDKDEKPAVKVLELVLHPQKRLVMALTRDPSTAALGVWAWRLFDGNLMWHVTVPASGVPLGKRVKAKEGGFLALFPDTVGAVDGETGEIYFLSAVDGTRIWKAPAIELMAVTGVVPVDGGTEKGVVVVGEGSDGKAQAFLVRLGGEKAEKIKSVSFSDGGLISHGTPSLHAFARPAPARSLALLLLSPSSSSSLSAADMQLVNPSGAKATPHGVLSSPIPSSHPSSLSASCLVLSDSGAVVEITLTQGKFMQRLVAPPSSPSLPLAFRAGPYVLRGEENQGPGVEVFRVVDGQSVGRVRGRRSLRGLWAGIRGGWREEEKEGRESDLLVLTVDKAETLVLQTMDDRLVWLREECLADVAQVLIVDHRPPAEGEKRSGTEDVTEALATSPLFEKLLSVVLPPSPSSSSVRDPHFGLTKILLFLCAPSSRLIALLSSHGGTILWTRDLPSVEGREGARWRMVQQGDEVLLVGEGGEGLAIWLDIVTGHEIASLPTLGLTPPAPSSSLLLFPIASSSSSSSSPPRLLLVDTRNATGHRARFLDGSSCAQGALGGREAGTEESLGDRPIFYHTLSTPSSGGASLQTYRLFKPSSAPSSPNWPFQSAVVGASSLPSPSELVVSTAYPDVRETMTAPSSHPLGDGALLLKYLNPYLVALASTASLPPSPPPASLNVTRDEGSQEGRRQGGDEGGKEVSTLYVTLMDTVSGRVLYRVSHFHVQGPVRMRLVENWLIYSYWNCKAQRTEIGSITLYDGFIDRKGLGLFTSPEFKERTSSFDGDASPVALQQTFLFPHPILTLGSTLTARGITTKALLVGFEPGQILLLDRRLLDPRRPTALPLSKTEKAEGLLPYAPHLPVLPPHVVTYNHTLHGLHSLYTAPSSLESTTLLLGVGDLDLYFTRLYPSHKPFDLLPDTFNHVLVSLVLLISVVGVGFLGKAAQAKALREAWA</sequence>
<evidence type="ECO:0000256" key="2">
    <source>
        <dbReference type="ARBA" id="ARBA00007904"/>
    </source>
</evidence>
<reference evidence="15 16" key="1">
    <citation type="journal article" date="2014" name="Mol. Plant">
        <title>Chromosome Scale Genome Assembly and Transcriptome Profiling of Nannochloropsis gaditana in Nitrogen Depletion.</title>
        <authorList>
            <person name="Corteggiani Carpinelli E."/>
            <person name="Telatin A."/>
            <person name="Vitulo N."/>
            <person name="Forcato C."/>
            <person name="D'Angelo M."/>
            <person name="Schiavon R."/>
            <person name="Vezzi A."/>
            <person name="Giacometti G.M."/>
            <person name="Morosinotto T."/>
            <person name="Valle G."/>
        </authorList>
    </citation>
    <scope>NUCLEOTIDE SEQUENCE [LARGE SCALE GENOMIC DNA]</scope>
    <source>
        <strain evidence="15 16">B-31</strain>
    </source>
</reference>
<evidence type="ECO:0000256" key="7">
    <source>
        <dbReference type="ARBA" id="ARBA00022824"/>
    </source>
</evidence>
<evidence type="ECO:0000256" key="12">
    <source>
        <dbReference type="SAM" id="Phobius"/>
    </source>
</evidence>
<evidence type="ECO:0000313" key="16">
    <source>
        <dbReference type="Proteomes" id="UP000019335"/>
    </source>
</evidence>
<feature type="region of interest" description="Disordered" evidence="11">
    <location>
        <begin position="760"/>
        <end position="789"/>
    </location>
</feature>
<dbReference type="InterPro" id="IPR011047">
    <property type="entry name" value="Quinoprotein_ADH-like_sf"/>
</dbReference>
<name>W7TWI1_9STRA</name>
<dbReference type="InterPro" id="IPR026895">
    <property type="entry name" value="EMC1"/>
</dbReference>
<keyword evidence="7" id="KW-0256">Endoplasmic reticulum</keyword>
<gene>
    <name evidence="15" type="ORF">Naga_100094g1</name>
</gene>
<dbReference type="PANTHER" id="PTHR21573">
    <property type="entry name" value="ER MEMBRANE PROTEIN COMPLEX SUBUNIT 1"/>
    <property type="match status" value="1"/>
</dbReference>
<dbReference type="InterPro" id="IPR058545">
    <property type="entry name" value="Beta-prop_EMC1_1st"/>
</dbReference>
<comment type="similarity">
    <text evidence="2">Belongs to the EMC1 family.</text>
</comment>
<dbReference type="Gene3D" id="2.130.10.10">
    <property type="entry name" value="YVTN repeat-like/Quinoprotein amine dehydrogenase"/>
    <property type="match status" value="1"/>
</dbReference>
<feature type="domain" description="EMC1 first beta-propeller" evidence="14">
    <location>
        <begin position="29"/>
        <end position="337"/>
    </location>
</feature>
<evidence type="ECO:0000256" key="11">
    <source>
        <dbReference type="SAM" id="MobiDB-lite"/>
    </source>
</evidence>
<dbReference type="PANTHER" id="PTHR21573:SF0">
    <property type="entry name" value="ER MEMBRANE PROTEIN COMPLEX SUBUNIT 1"/>
    <property type="match status" value="1"/>
</dbReference>
<dbReference type="EMBL" id="AZIL01000367">
    <property type="protein sequence ID" value="EWM27878.1"/>
    <property type="molecule type" value="Genomic_DNA"/>
</dbReference>
<feature type="transmembrane region" description="Helical" evidence="12">
    <location>
        <begin position="1011"/>
        <end position="1030"/>
    </location>
</feature>
<evidence type="ECO:0000313" key="15">
    <source>
        <dbReference type="EMBL" id="EWM27878.1"/>
    </source>
</evidence>
<evidence type="ECO:0000256" key="6">
    <source>
        <dbReference type="ARBA" id="ARBA00022729"/>
    </source>
</evidence>
<keyword evidence="10" id="KW-0325">Glycoprotein</keyword>
<evidence type="ECO:0000256" key="8">
    <source>
        <dbReference type="ARBA" id="ARBA00022989"/>
    </source>
</evidence>
<feature type="compositionally biased region" description="Basic and acidic residues" evidence="11">
    <location>
        <begin position="771"/>
        <end position="789"/>
    </location>
</feature>
<comment type="subunit">
    <text evidence="3">Component of the ER membrane protein complex (EMC).</text>
</comment>
<feature type="transmembrane region" description="Helical" evidence="12">
    <location>
        <begin position="12"/>
        <end position="31"/>
    </location>
</feature>
<dbReference type="AlphaFoldDB" id="W7TWI1"/>
<evidence type="ECO:0000256" key="5">
    <source>
        <dbReference type="ARBA" id="ARBA00022692"/>
    </source>
</evidence>
<evidence type="ECO:0000256" key="1">
    <source>
        <dbReference type="ARBA" id="ARBA00004115"/>
    </source>
</evidence>
<dbReference type="GO" id="GO:0072546">
    <property type="term" value="C:EMC complex"/>
    <property type="evidence" value="ECO:0007669"/>
    <property type="project" value="InterPro"/>
</dbReference>
<evidence type="ECO:0000256" key="4">
    <source>
        <dbReference type="ARBA" id="ARBA00020824"/>
    </source>
</evidence>
<feature type="domain" description="ER membrane protein complex subunit 1 C-terminal" evidence="13">
    <location>
        <begin position="825"/>
        <end position="1043"/>
    </location>
</feature>
<keyword evidence="6" id="KW-0732">Signal</keyword>
<dbReference type="SUPFAM" id="SSF50998">
    <property type="entry name" value="Quinoprotein alcohol dehydrogenase-like"/>
    <property type="match status" value="1"/>
</dbReference>
<accession>W7TWI1</accession>
<evidence type="ECO:0000256" key="9">
    <source>
        <dbReference type="ARBA" id="ARBA00023136"/>
    </source>
</evidence>
<keyword evidence="5 12" id="KW-0812">Transmembrane</keyword>
<dbReference type="InterPro" id="IPR015943">
    <property type="entry name" value="WD40/YVTN_repeat-like_dom_sf"/>
</dbReference>
<dbReference type="Pfam" id="PF25293">
    <property type="entry name" value="Beta-prop_EMC1_N"/>
    <property type="match status" value="1"/>
</dbReference>
<organism evidence="15 16">
    <name type="scientific">Nannochloropsis gaditana</name>
    <dbReference type="NCBI Taxonomy" id="72520"/>
    <lineage>
        <taxon>Eukaryota</taxon>
        <taxon>Sar</taxon>
        <taxon>Stramenopiles</taxon>
        <taxon>Ochrophyta</taxon>
        <taxon>Eustigmatophyceae</taxon>
        <taxon>Eustigmatales</taxon>
        <taxon>Monodopsidaceae</taxon>
        <taxon>Nannochloropsis</taxon>
    </lineage>
</organism>
<proteinExistence type="inferred from homology"/>
<dbReference type="GO" id="GO:0034975">
    <property type="term" value="P:protein folding in endoplasmic reticulum"/>
    <property type="evidence" value="ECO:0007669"/>
    <property type="project" value="TreeGrafter"/>
</dbReference>
<dbReference type="InterPro" id="IPR011678">
    <property type="entry name" value="EMC1_C"/>
</dbReference>
<evidence type="ECO:0000256" key="10">
    <source>
        <dbReference type="ARBA" id="ARBA00023180"/>
    </source>
</evidence>
<dbReference type="OrthoDB" id="28092at2759"/>
<keyword evidence="16" id="KW-1185">Reference proteome</keyword>
<dbReference type="Pfam" id="PF07774">
    <property type="entry name" value="EMC1_C"/>
    <property type="match status" value="1"/>
</dbReference>
<comment type="subcellular location">
    <subcellularLocation>
        <location evidence="1">Endoplasmic reticulum membrane</location>
        <topology evidence="1">Single-pass type I membrane protein</topology>
    </subcellularLocation>
</comment>
<keyword evidence="8 12" id="KW-1133">Transmembrane helix</keyword>
<dbReference type="Proteomes" id="UP000019335">
    <property type="component" value="Chromosome 5"/>
</dbReference>
<protein>
    <recommendedName>
        <fullName evidence="4">ER membrane protein complex subunit 1</fullName>
    </recommendedName>
</protein>
<evidence type="ECO:0000259" key="13">
    <source>
        <dbReference type="Pfam" id="PF07774"/>
    </source>
</evidence>